<evidence type="ECO:0000313" key="1">
    <source>
        <dbReference type="EMBL" id="KAG8468127.1"/>
    </source>
</evidence>
<organism evidence="1 2">
    <name type="scientific">Diacronema lutheri</name>
    <name type="common">Unicellular marine alga</name>
    <name type="synonym">Monochrysis lutheri</name>
    <dbReference type="NCBI Taxonomy" id="2081491"/>
    <lineage>
        <taxon>Eukaryota</taxon>
        <taxon>Haptista</taxon>
        <taxon>Haptophyta</taxon>
        <taxon>Pavlovophyceae</taxon>
        <taxon>Pavlovales</taxon>
        <taxon>Pavlovaceae</taxon>
        <taxon>Diacronema</taxon>
    </lineage>
</organism>
<dbReference type="AlphaFoldDB" id="A0A8J6CAY0"/>
<protein>
    <recommendedName>
        <fullName evidence="3">Thymidylate synthase</fullName>
    </recommendedName>
</protein>
<accession>A0A8J6CAY0</accession>
<dbReference type="OrthoDB" id="34962at2759"/>
<dbReference type="InterPro" id="IPR036926">
    <property type="entry name" value="Thymidate_synth/dCMP_Mease_sf"/>
</dbReference>
<dbReference type="SUPFAM" id="SSF55831">
    <property type="entry name" value="Thymidylate synthase/dCMP hydroxymethylase"/>
    <property type="match status" value="1"/>
</dbReference>
<proteinExistence type="predicted"/>
<dbReference type="Gene3D" id="3.30.572.10">
    <property type="entry name" value="Thymidylate synthase/dCMP hydroxymethylase domain"/>
    <property type="match status" value="1"/>
</dbReference>
<evidence type="ECO:0008006" key="3">
    <source>
        <dbReference type="Google" id="ProtNLM"/>
    </source>
</evidence>
<keyword evidence="2" id="KW-1185">Reference proteome</keyword>
<reference evidence="1" key="1">
    <citation type="submission" date="2021-05" db="EMBL/GenBank/DDBJ databases">
        <title>The genome of the haptophyte Pavlova lutheri (Diacronema luteri, Pavlovales) - a model for lipid biosynthesis in eukaryotic algae.</title>
        <authorList>
            <person name="Hulatt C.J."/>
            <person name="Posewitz M.C."/>
        </authorList>
    </citation>
    <scope>NUCLEOTIDE SEQUENCE</scope>
    <source>
        <strain evidence="1">NIVA-4/92</strain>
    </source>
</reference>
<dbReference type="EMBL" id="JAGTXO010000005">
    <property type="protein sequence ID" value="KAG8468127.1"/>
    <property type="molecule type" value="Genomic_DNA"/>
</dbReference>
<comment type="caution">
    <text evidence="1">The sequence shown here is derived from an EMBL/GenBank/DDBJ whole genome shotgun (WGS) entry which is preliminary data.</text>
</comment>
<sequence length="218" mass="23434">MRATPGVPGLPRYATPREMLDAMEAATRELPPDGCLRNWIGVVEQMDASAIVVETDLFPADALAFYTFHNLAGAVAAPPELLPRMDELRAQYYAAARGGGQGDYRAGIAAKVADVVACLQAHPGSKRAVLSIPFSSGRGSHEVRHGDTDEAKCLRELHFYIDAGDDRLHCSAFMRAQATSIFPKNIHLIGTLLGAIAQQLGLAPGTYVHFVTTLVHGR</sequence>
<gene>
    <name evidence="1" type="ORF">KFE25_007179</name>
</gene>
<evidence type="ECO:0000313" key="2">
    <source>
        <dbReference type="Proteomes" id="UP000751190"/>
    </source>
</evidence>
<name>A0A8J6CAY0_DIALT</name>
<dbReference type="Proteomes" id="UP000751190">
    <property type="component" value="Unassembled WGS sequence"/>
</dbReference>